<gene>
    <name evidence="1" type="ORF">C1O66_10610</name>
</gene>
<dbReference type="AlphaFoldDB" id="A0A2N8KWU2"/>
<dbReference type="SUPFAM" id="SSF53448">
    <property type="entry name" value="Nucleotide-diphospho-sugar transferases"/>
    <property type="match status" value="1"/>
</dbReference>
<protein>
    <recommendedName>
        <fullName evidence="3">Glycosyltransferase</fullName>
    </recommendedName>
</protein>
<reference evidence="1 2" key="1">
    <citation type="submission" date="2018-01" db="EMBL/GenBank/DDBJ databases">
        <title>Draft genome sequence of Paucibacter aquatile CR182 isolated from freshwater of the Nakdong River.</title>
        <authorList>
            <person name="Choi A."/>
            <person name="Chung E.J."/>
        </authorList>
    </citation>
    <scope>NUCLEOTIDE SEQUENCE [LARGE SCALE GENOMIC DNA]</scope>
    <source>
        <strain evidence="1 2">CR182</strain>
    </source>
</reference>
<keyword evidence="2" id="KW-1185">Reference proteome</keyword>
<dbReference type="PANTHER" id="PTHR34496">
    <property type="entry name" value="GLCNAC TRANSFERASE-RELATED"/>
    <property type="match status" value="1"/>
</dbReference>
<accession>A0A2N8KWU2</accession>
<dbReference type="OrthoDB" id="8738370at2"/>
<proteinExistence type="predicted"/>
<evidence type="ECO:0000313" key="1">
    <source>
        <dbReference type="EMBL" id="PND37934.1"/>
    </source>
</evidence>
<comment type="caution">
    <text evidence="1">The sequence shown here is derived from an EMBL/GenBank/DDBJ whole genome shotgun (WGS) entry which is preliminary data.</text>
</comment>
<evidence type="ECO:0008006" key="3">
    <source>
        <dbReference type="Google" id="ProtNLM"/>
    </source>
</evidence>
<dbReference type="Gene3D" id="3.90.550.10">
    <property type="entry name" value="Spore Coat Polysaccharide Biosynthesis Protein SpsA, Chain A"/>
    <property type="match status" value="1"/>
</dbReference>
<sequence>MSIFVSVASYRDPLLCGTLQSLFEQADEPAKLYVGVVDQGRPEERLEIDASLRERVRYVHVDARDTLGLGWARTLASSFYNFEEWYLQIDSHMQFSPGWDTRMRVLAQQCSSLNPKLVISSHPPAFTLSPTGEPELAPTSDLVAAHVVKEGEQLSVDSSLLRYQSILVQSAGPIRGAHLAGGCLFARGDFFHEVPYDPFLYFSEEEQALAVRGYTHGWDVFHVQGLPIFHLYNTEKGGVARSLHWRDIQDPQRTFTWQMLNARSQQRLNRLLGGHPGMGVYGLGSARTLAEYAAFSGVDYVNKVIEPCAYYGHWRCRASAG</sequence>
<dbReference type="RefSeq" id="WP_102767853.1">
    <property type="nucleotide sequence ID" value="NZ_POSP01000003.1"/>
</dbReference>
<dbReference type="InterPro" id="IPR021067">
    <property type="entry name" value="Glycosyltransferase"/>
</dbReference>
<organism evidence="1 2">
    <name type="scientific">Kinneretia aquatilis</name>
    <dbReference type="NCBI Taxonomy" id="2070761"/>
    <lineage>
        <taxon>Bacteria</taxon>
        <taxon>Pseudomonadati</taxon>
        <taxon>Pseudomonadota</taxon>
        <taxon>Betaproteobacteria</taxon>
        <taxon>Burkholderiales</taxon>
        <taxon>Sphaerotilaceae</taxon>
        <taxon>Roseateles</taxon>
    </lineage>
</organism>
<dbReference type="PANTHER" id="PTHR34496:SF10">
    <property type="entry name" value="GLCNAC TRANSFERASE"/>
    <property type="match status" value="1"/>
</dbReference>
<dbReference type="Pfam" id="PF11397">
    <property type="entry name" value="GlcNAc"/>
    <property type="match status" value="2"/>
</dbReference>
<dbReference type="InterPro" id="IPR029044">
    <property type="entry name" value="Nucleotide-diphossugar_trans"/>
</dbReference>
<evidence type="ECO:0000313" key="2">
    <source>
        <dbReference type="Proteomes" id="UP000235916"/>
    </source>
</evidence>
<name>A0A2N8KWU2_9BURK</name>
<dbReference type="EMBL" id="POSP01000003">
    <property type="protein sequence ID" value="PND37934.1"/>
    <property type="molecule type" value="Genomic_DNA"/>
</dbReference>
<dbReference type="CDD" id="cd00761">
    <property type="entry name" value="Glyco_tranf_GTA_type"/>
    <property type="match status" value="1"/>
</dbReference>
<dbReference type="Proteomes" id="UP000235916">
    <property type="component" value="Unassembled WGS sequence"/>
</dbReference>